<dbReference type="GeneID" id="34781901"/>
<protein>
    <submittedName>
        <fullName evidence="1">Uncharacterized protein</fullName>
    </submittedName>
</protein>
<proteinExistence type="predicted"/>
<dbReference type="EMBL" id="LN606600">
    <property type="protein sequence ID" value="CEF40154.1"/>
    <property type="molecule type" value="Genomic_DNA"/>
</dbReference>
<evidence type="ECO:0000313" key="2">
    <source>
        <dbReference type="Proteomes" id="UP000056109"/>
    </source>
</evidence>
<accession>A0A0U5ERB5</accession>
<dbReference type="RefSeq" id="WP_058987164.1">
    <property type="nucleotide sequence ID" value="NZ_JAIMFQ010000003.1"/>
</dbReference>
<keyword evidence="2" id="KW-1185">Reference proteome</keyword>
<dbReference type="KEGG" id="asz:ASN_747"/>
<reference evidence="2" key="1">
    <citation type="submission" date="2014-09" db="EMBL/GenBank/DDBJ databases">
        <authorList>
            <person name="Illeghems K.G."/>
        </authorList>
    </citation>
    <scope>NUCLEOTIDE SEQUENCE [LARGE SCALE GENOMIC DNA]</scope>
    <source>
        <strain evidence="2">108B</strain>
    </source>
</reference>
<sequence>MKQVLVTGGKISSIVALVPLVVSEVPAPWDTILCTVVIICGAIATAVPAPQEGSRWMAAYKLVSVIGLNFGWAANHLATGQNTAAHPQSSDPSGKSTS</sequence>
<name>A0A0U5ERB5_9PROT</name>
<dbReference type="Proteomes" id="UP000056109">
    <property type="component" value="Chromosome I"/>
</dbReference>
<organism evidence="1 2">
    <name type="scientific">Acetobacter senegalensis</name>
    <dbReference type="NCBI Taxonomy" id="446692"/>
    <lineage>
        <taxon>Bacteria</taxon>
        <taxon>Pseudomonadati</taxon>
        <taxon>Pseudomonadota</taxon>
        <taxon>Alphaproteobacteria</taxon>
        <taxon>Acetobacterales</taxon>
        <taxon>Acetobacteraceae</taxon>
        <taxon>Acetobacter</taxon>
    </lineage>
</organism>
<gene>
    <name evidence="1" type="ORF">ASN_747</name>
</gene>
<dbReference type="AlphaFoldDB" id="A0A0U5ERB5"/>
<dbReference type="PATRIC" id="fig|446692.3.peg.714"/>
<evidence type="ECO:0000313" key="1">
    <source>
        <dbReference type="EMBL" id="CEF40154.1"/>
    </source>
</evidence>